<reference evidence="2" key="1">
    <citation type="submission" date="2016-03" db="EMBL/GenBank/DDBJ databases">
        <authorList>
            <person name="Ploux O."/>
        </authorList>
    </citation>
    <scope>NUCLEOTIDE SEQUENCE</scope>
    <source>
        <strain evidence="2">UC10</strain>
    </source>
</reference>
<evidence type="ECO:0000313" key="2">
    <source>
        <dbReference type="EMBL" id="SBV34475.1"/>
    </source>
</evidence>
<accession>A0A1Y5Q110</accession>
<name>A0A1Y5Q110_9SPHN</name>
<sequence length="241" mass="26071">MTAHPNHGAKTMSKINFRRLGLAAMTGAALALAGCATPFKADVARFQSQLPAPQGQSFVVEASDPALQGGIEFGQYANIVAGELTRYGYRPAANGERADLIVRMDYGVDKGRERVVSSPGFGDPWYGGGWYGRGFYRPVIVTGRGGRRYVYGYRDPFLWGGFGPGWGYNDVSSYTVYTSGLKLEIDRAADGSRLFEGHAEAQSRDNNLQTLVPNLVEAMFTGFPGNSGERVRITVAPPEKG</sequence>
<dbReference type="KEGG" id="sphu:SPPYR_3360"/>
<dbReference type="AlphaFoldDB" id="A0A1Y5Q110"/>
<dbReference type="EMBL" id="LT598653">
    <property type="protein sequence ID" value="SBV34475.1"/>
    <property type="molecule type" value="Genomic_DNA"/>
</dbReference>
<organism evidence="2">
    <name type="scientific">uncultured Sphingopyxis sp</name>
    <dbReference type="NCBI Taxonomy" id="310581"/>
    <lineage>
        <taxon>Bacteria</taxon>
        <taxon>Pseudomonadati</taxon>
        <taxon>Pseudomonadota</taxon>
        <taxon>Alphaproteobacteria</taxon>
        <taxon>Sphingomonadales</taxon>
        <taxon>Sphingomonadaceae</taxon>
        <taxon>Sphingopyxis</taxon>
        <taxon>environmental samples</taxon>
    </lineage>
</organism>
<dbReference type="Pfam" id="PF13590">
    <property type="entry name" value="DUF4136"/>
    <property type="match status" value="1"/>
</dbReference>
<gene>
    <name evidence="2" type="ORF">SPPYR_3360</name>
</gene>
<proteinExistence type="predicted"/>
<dbReference type="InterPro" id="IPR025411">
    <property type="entry name" value="DUF4136"/>
</dbReference>
<dbReference type="Gene3D" id="3.30.160.670">
    <property type="match status" value="1"/>
</dbReference>
<feature type="domain" description="DUF4136" evidence="1">
    <location>
        <begin position="45"/>
        <end position="225"/>
    </location>
</feature>
<protein>
    <recommendedName>
        <fullName evidence="1">DUF4136 domain-containing protein</fullName>
    </recommendedName>
</protein>
<evidence type="ECO:0000259" key="1">
    <source>
        <dbReference type="Pfam" id="PF13590"/>
    </source>
</evidence>